<keyword evidence="12" id="KW-1185">Reference proteome</keyword>
<dbReference type="InterPro" id="IPR017927">
    <property type="entry name" value="FAD-bd_FR_type"/>
</dbReference>
<dbReference type="InterPro" id="IPR008333">
    <property type="entry name" value="Cbr1-like_FAD-bd_dom"/>
</dbReference>
<keyword evidence="5" id="KW-0274">FAD</keyword>
<evidence type="ECO:0000256" key="7">
    <source>
        <dbReference type="ARBA" id="ARBA00023004"/>
    </source>
</evidence>
<feature type="domain" description="2Fe-2S ferredoxin-type" evidence="9">
    <location>
        <begin position="263"/>
        <end position="353"/>
    </location>
</feature>
<dbReference type="InterPro" id="IPR001041">
    <property type="entry name" value="2Fe-2S_ferredoxin-type"/>
</dbReference>
<organism evidence="11 12">
    <name type="scientific">Gymnodinialimonas ceratoperidinii</name>
    <dbReference type="NCBI Taxonomy" id="2856823"/>
    <lineage>
        <taxon>Bacteria</taxon>
        <taxon>Pseudomonadati</taxon>
        <taxon>Pseudomonadota</taxon>
        <taxon>Alphaproteobacteria</taxon>
        <taxon>Rhodobacterales</taxon>
        <taxon>Paracoccaceae</taxon>
        <taxon>Gymnodinialimonas</taxon>
    </lineage>
</organism>
<dbReference type="InterPro" id="IPR006058">
    <property type="entry name" value="2Fe2S_fd_BS"/>
</dbReference>
<evidence type="ECO:0000256" key="6">
    <source>
        <dbReference type="ARBA" id="ARBA00023002"/>
    </source>
</evidence>
<dbReference type="RefSeq" id="WP_219002361.1">
    <property type="nucleotide sequence ID" value="NZ_CP079194.1"/>
</dbReference>
<keyword evidence="4" id="KW-0479">Metal-binding</keyword>
<dbReference type="Proteomes" id="UP000825009">
    <property type="component" value="Chromosome"/>
</dbReference>
<keyword evidence="6" id="KW-0560">Oxidoreductase</keyword>
<dbReference type="GO" id="GO:0016491">
    <property type="term" value="F:oxidoreductase activity"/>
    <property type="evidence" value="ECO:0007669"/>
    <property type="project" value="UniProtKB-KW"/>
</dbReference>
<evidence type="ECO:0000256" key="3">
    <source>
        <dbReference type="ARBA" id="ARBA00022714"/>
    </source>
</evidence>
<dbReference type="PROSITE" id="PS51085">
    <property type="entry name" value="2FE2S_FER_2"/>
    <property type="match status" value="1"/>
</dbReference>
<dbReference type="AlphaFoldDB" id="A0A8F6TW82"/>
<evidence type="ECO:0000256" key="5">
    <source>
        <dbReference type="ARBA" id="ARBA00022827"/>
    </source>
</evidence>
<dbReference type="PROSITE" id="PS00197">
    <property type="entry name" value="2FE2S_FER_1"/>
    <property type="match status" value="1"/>
</dbReference>
<evidence type="ECO:0000256" key="8">
    <source>
        <dbReference type="ARBA" id="ARBA00023014"/>
    </source>
</evidence>
<evidence type="ECO:0000256" key="4">
    <source>
        <dbReference type="ARBA" id="ARBA00022723"/>
    </source>
</evidence>
<keyword evidence="2" id="KW-0285">Flavoprotein</keyword>
<dbReference type="Pfam" id="PF00970">
    <property type="entry name" value="FAD_binding_6"/>
    <property type="match status" value="1"/>
</dbReference>
<feature type="domain" description="FAD-binding FR-type" evidence="10">
    <location>
        <begin position="2"/>
        <end position="104"/>
    </location>
</feature>
<comment type="cofactor">
    <cofactor evidence="1">
        <name>FAD</name>
        <dbReference type="ChEBI" id="CHEBI:57692"/>
    </cofactor>
</comment>
<dbReference type="InterPro" id="IPR001433">
    <property type="entry name" value="OxRdtase_FAD/NAD-bd"/>
</dbReference>
<dbReference type="PROSITE" id="PS51384">
    <property type="entry name" value="FAD_FR"/>
    <property type="match status" value="1"/>
</dbReference>
<dbReference type="GO" id="GO:0046872">
    <property type="term" value="F:metal ion binding"/>
    <property type="evidence" value="ECO:0007669"/>
    <property type="project" value="UniProtKB-KW"/>
</dbReference>
<dbReference type="CDD" id="cd00207">
    <property type="entry name" value="fer2"/>
    <property type="match status" value="1"/>
</dbReference>
<dbReference type="KEGG" id="gce:KYE46_17025"/>
<evidence type="ECO:0000256" key="1">
    <source>
        <dbReference type="ARBA" id="ARBA00001974"/>
    </source>
</evidence>
<dbReference type="Pfam" id="PF00111">
    <property type="entry name" value="Fer2"/>
    <property type="match status" value="1"/>
</dbReference>
<evidence type="ECO:0000256" key="2">
    <source>
        <dbReference type="ARBA" id="ARBA00022630"/>
    </source>
</evidence>
<gene>
    <name evidence="11" type="ORF">KYE46_17025</name>
</gene>
<reference evidence="11 12" key="1">
    <citation type="submission" date="2021-07" db="EMBL/GenBank/DDBJ databases">
        <title>A novel Jannaschia species isolated from marine dinoflagellate Ceratoperidinium margalefii.</title>
        <authorList>
            <person name="Jiang Y."/>
            <person name="Li Z."/>
        </authorList>
    </citation>
    <scope>NUCLEOTIDE SEQUENCE [LARGE SCALE GENOMIC DNA]</scope>
    <source>
        <strain evidence="11 12">J12C1-MA-4</strain>
    </source>
</reference>
<name>A0A8F6TW82_9RHOB</name>
<protein>
    <submittedName>
        <fullName evidence="11">2Fe-2S iron-sulfur cluster binding domain-containing protein</fullName>
    </submittedName>
</protein>
<accession>A0A8F6TW82</accession>
<dbReference type="Pfam" id="PF00175">
    <property type="entry name" value="NAD_binding_1"/>
    <property type="match status" value="1"/>
</dbReference>
<evidence type="ECO:0000313" key="11">
    <source>
        <dbReference type="EMBL" id="QXT39598.1"/>
    </source>
</evidence>
<keyword evidence="7" id="KW-0408">Iron</keyword>
<evidence type="ECO:0000313" key="12">
    <source>
        <dbReference type="Proteomes" id="UP000825009"/>
    </source>
</evidence>
<sequence length="353" mass="38150">MAKFIPLTVTDINRTTADAVSVRLAPADGSTLPFTQGQYLTFRQEIDGVELRRAYSISAGVTDGTLEVGIKKVRGGAFSTWANENLKVGDTIEALSPMGTFHTPLSPDARHHYIGFAIGSGITPVLSILRSTLAVEPHSRFTLIYANRSARDVMFREELEDLKNENLTRLNIVHILKNDPTGIDLFTGRIDAEKLDAMFAQWVDVETVDAAFICGPESATETIADRLAHHGMDRDAIKYELFAAAQQGKLPQTAIRDDTATSTTATIIVDGTAQDVDVAPGETILTAALRAGLDAPYACKAGVCSTCMCKVIEGDAEMITNHALEDYEVARGMVLSCQALPTGDSITVEYLDH</sequence>
<evidence type="ECO:0000259" key="10">
    <source>
        <dbReference type="PROSITE" id="PS51384"/>
    </source>
</evidence>
<dbReference type="CDD" id="cd06214">
    <property type="entry name" value="PA_degradation_oxidoreductase_like"/>
    <property type="match status" value="1"/>
</dbReference>
<dbReference type="PANTHER" id="PTHR47354:SF8">
    <property type="entry name" value="1,2-PHENYLACETYL-COA EPOXIDASE, SUBUNIT E"/>
    <property type="match status" value="1"/>
</dbReference>
<proteinExistence type="predicted"/>
<dbReference type="GO" id="GO:0050660">
    <property type="term" value="F:flavin adenine dinucleotide binding"/>
    <property type="evidence" value="ECO:0007669"/>
    <property type="project" value="TreeGrafter"/>
</dbReference>
<dbReference type="PANTHER" id="PTHR47354">
    <property type="entry name" value="NADH OXIDOREDUCTASE HCR"/>
    <property type="match status" value="1"/>
</dbReference>
<keyword evidence="3" id="KW-0001">2Fe-2S</keyword>
<dbReference type="GO" id="GO:0051537">
    <property type="term" value="F:2 iron, 2 sulfur cluster binding"/>
    <property type="evidence" value="ECO:0007669"/>
    <property type="project" value="UniProtKB-KW"/>
</dbReference>
<keyword evidence="8" id="KW-0411">Iron-sulfur</keyword>
<evidence type="ECO:0000259" key="9">
    <source>
        <dbReference type="PROSITE" id="PS51085"/>
    </source>
</evidence>
<dbReference type="InterPro" id="IPR050415">
    <property type="entry name" value="MRET"/>
</dbReference>
<dbReference type="EMBL" id="CP079194">
    <property type="protein sequence ID" value="QXT39598.1"/>
    <property type="molecule type" value="Genomic_DNA"/>
</dbReference>